<dbReference type="PANTHER" id="PTHR42760:SF121">
    <property type="entry name" value="3-OXOACYL-(ACYL-CARRIER-PROTEIN) REDUCTASE"/>
    <property type="match status" value="1"/>
</dbReference>
<proteinExistence type="inferred from homology"/>
<dbReference type="SUPFAM" id="SSF51735">
    <property type="entry name" value="NAD(P)-binding Rossmann-fold domains"/>
    <property type="match status" value="1"/>
</dbReference>
<dbReference type="EMBL" id="JAFIQS010000008">
    <property type="protein sequence ID" value="KAG5166115.1"/>
    <property type="molecule type" value="Genomic_DNA"/>
</dbReference>
<evidence type="ECO:0000313" key="2">
    <source>
        <dbReference type="EMBL" id="KAG5166115.1"/>
    </source>
</evidence>
<comment type="caution">
    <text evidence="2">The sequence shown here is derived from an EMBL/GenBank/DDBJ whole genome shotgun (WGS) entry which is preliminary data.</text>
</comment>
<dbReference type="InterPro" id="IPR036291">
    <property type="entry name" value="NAD(P)-bd_dom_sf"/>
</dbReference>
<dbReference type="GO" id="GO:0006633">
    <property type="term" value="P:fatty acid biosynthetic process"/>
    <property type="evidence" value="ECO:0007669"/>
    <property type="project" value="TreeGrafter"/>
</dbReference>
<dbReference type="Pfam" id="PF13561">
    <property type="entry name" value="adh_short_C2"/>
    <property type="match status" value="1"/>
</dbReference>
<dbReference type="FunFam" id="3.40.50.720:FF:000084">
    <property type="entry name" value="Short-chain dehydrogenase reductase"/>
    <property type="match status" value="1"/>
</dbReference>
<dbReference type="AlphaFoldDB" id="A0A8H8CID8"/>
<organism evidence="2">
    <name type="scientific">Psilocybe cubensis</name>
    <name type="common">Psychedelic mushroom</name>
    <name type="synonym">Stropharia cubensis</name>
    <dbReference type="NCBI Taxonomy" id="181762"/>
    <lineage>
        <taxon>Eukaryota</taxon>
        <taxon>Fungi</taxon>
        <taxon>Dikarya</taxon>
        <taxon>Basidiomycota</taxon>
        <taxon>Agaricomycotina</taxon>
        <taxon>Agaricomycetes</taxon>
        <taxon>Agaricomycetidae</taxon>
        <taxon>Agaricales</taxon>
        <taxon>Agaricineae</taxon>
        <taxon>Strophariaceae</taxon>
        <taxon>Psilocybe</taxon>
    </lineage>
</organism>
<dbReference type="PRINTS" id="PR00080">
    <property type="entry name" value="SDRFAMILY"/>
</dbReference>
<sequence length="292" mass="30850">MLALLSRNLYRQSAQHFPGAPHAARFSSHSTGASLRVLPSLNKTAVITGSSRGIGRAIALRLAHDGYDVALNDLPSSSSLVQELGEEIIRNTGRQAIVLTGDVSVEGDIIKLVDDVVEKLGGIDVMIANAGICFTKTIADTTTQEWDRINAINGRGTFLAYKYAAQQMIKQGRGGRIVGASSIAGKQGWPYLSGYCATKFVVRSLTQSAAQEWAKYGITVNAYAPGPIETDMLKVISNVDPNAGVEATAPTTALGVNGTPEDIAGLVSYLVSDQGKFITGQAINIDGGVIYH</sequence>
<dbReference type="GO" id="GO:0048038">
    <property type="term" value="F:quinone binding"/>
    <property type="evidence" value="ECO:0007669"/>
    <property type="project" value="TreeGrafter"/>
</dbReference>
<comment type="similarity">
    <text evidence="1">Belongs to the short-chain dehydrogenases/reductases (SDR) family.</text>
</comment>
<evidence type="ECO:0000256" key="1">
    <source>
        <dbReference type="ARBA" id="ARBA00006484"/>
    </source>
</evidence>
<dbReference type="PANTHER" id="PTHR42760">
    <property type="entry name" value="SHORT-CHAIN DEHYDROGENASES/REDUCTASES FAMILY MEMBER"/>
    <property type="match status" value="1"/>
</dbReference>
<accession>A0A8H8CID8</accession>
<protein>
    <submittedName>
        <fullName evidence="2">Uncharacterized protein</fullName>
    </submittedName>
</protein>
<dbReference type="Gene3D" id="3.40.50.720">
    <property type="entry name" value="NAD(P)-binding Rossmann-like Domain"/>
    <property type="match status" value="1"/>
</dbReference>
<reference evidence="2" key="1">
    <citation type="submission" date="2021-02" db="EMBL/GenBank/DDBJ databases">
        <title>Psilocybe cubensis genome.</title>
        <authorList>
            <person name="Mckernan K.J."/>
            <person name="Crawford S."/>
            <person name="Trippe A."/>
            <person name="Kane L.T."/>
            <person name="Mclaughlin S."/>
        </authorList>
    </citation>
    <scope>NUCLEOTIDE SEQUENCE [LARGE SCALE GENOMIC DNA]</scope>
    <source>
        <strain evidence="2">MGC-MH-2018</strain>
    </source>
</reference>
<dbReference type="GO" id="GO:0016616">
    <property type="term" value="F:oxidoreductase activity, acting on the CH-OH group of donors, NAD or NADP as acceptor"/>
    <property type="evidence" value="ECO:0007669"/>
    <property type="project" value="TreeGrafter"/>
</dbReference>
<dbReference type="PRINTS" id="PR00081">
    <property type="entry name" value="GDHRDH"/>
</dbReference>
<dbReference type="OrthoDB" id="498125at2759"/>
<name>A0A8H8CID8_PSICU</name>
<dbReference type="InterPro" id="IPR002347">
    <property type="entry name" value="SDR_fam"/>
</dbReference>
<gene>
    <name evidence="2" type="ORF">JR316_008189</name>
</gene>